<name>A0A4R1NIG2_9RHOB</name>
<dbReference type="PANTHER" id="PTHR33164">
    <property type="entry name" value="TRANSCRIPTIONAL REGULATOR, MARR FAMILY"/>
    <property type="match status" value="1"/>
</dbReference>
<reference evidence="3 4" key="1">
    <citation type="submission" date="2019-03" db="EMBL/GenBank/DDBJ databases">
        <title>Genomic Encyclopedia of Archaeal and Bacterial Type Strains, Phase II (KMG-II): from individual species to whole genera.</title>
        <authorList>
            <person name="Goeker M."/>
        </authorList>
    </citation>
    <scope>NUCLEOTIDE SEQUENCE [LARGE SCALE GENOMIC DNA]</scope>
    <source>
        <strain evidence="3 4">DSM 26433</strain>
    </source>
</reference>
<dbReference type="SMART" id="SM00347">
    <property type="entry name" value="HTH_MARR"/>
    <property type="match status" value="1"/>
</dbReference>
<proteinExistence type="predicted"/>
<dbReference type="SUPFAM" id="SSF46785">
    <property type="entry name" value="Winged helix' DNA-binding domain"/>
    <property type="match status" value="1"/>
</dbReference>
<feature type="region of interest" description="Disordered" evidence="1">
    <location>
        <begin position="145"/>
        <end position="164"/>
    </location>
</feature>
<evidence type="ECO:0000256" key="1">
    <source>
        <dbReference type="SAM" id="MobiDB-lite"/>
    </source>
</evidence>
<dbReference type="InterPro" id="IPR036390">
    <property type="entry name" value="WH_DNA-bd_sf"/>
</dbReference>
<sequence length="164" mass="18640">MTKTAHTEGFDLLGFLPYLLNQAAEESSLAFQKIYKDRYGLLRTEWRVLFHLGMFGEMTATEIGTRAKIHKTKISRAVYRLAQRRYLKRVPSETDRRVEWLVLTAAGETVYRDLRDTAERYEASLLDGFSAEDVAQLKRTLARLGGVPDSGETPVSQALRDGEP</sequence>
<protein>
    <submittedName>
        <fullName evidence="3">MarR family transcriptional regulator</fullName>
    </submittedName>
</protein>
<organism evidence="3 4">
    <name type="scientific">Shimia isoporae</name>
    <dbReference type="NCBI Taxonomy" id="647720"/>
    <lineage>
        <taxon>Bacteria</taxon>
        <taxon>Pseudomonadati</taxon>
        <taxon>Pseudomonadota</taxon>
        <taxon>Alphaproteobacteria</taxon>
        <taxon>Rhodobacterales</taxon>
        <taxon>Roseobacteraceae</taxon>
    </lineage>
</organism>
<dbReference type="GO" id="GO:0006950">
    <property type="term" value="P:response to stress"/>
    <property type="evidence" value="ECO:0007669"/>
    <property type="project" value="TreeGrafter"/>
</dbReference>
<dbReference type="PROSITE" id="PS50995">
    <property type="entry name" value="HTH_MARR_2"/>
    <property type="match status" value="1"/>
</dbReference>
<feature type="domain" description="HTH marR-type" evidence="2">
    <location>
        <begin position="13"/>
        <end position="146"/>
    </location>
</feature>
<comment type="caution">
    <text evidence="3">The sequence shown here is derived from an EMBL/GenBank/DDBJ whole genome shotgun (WGS) entry which is preliminary data.</text>
</comment>
<dbReference type="Proteomes" id="UP000295673">
    <property type="component" value="Unassembled WGS sequence"/>
</dbReference>
<keyword evidence="4" id="KW-1185">Reference proteome</keyword>
<dbReference type="OrthoDB" id="8906692at2"/>
<evidence type="ECO:0000313" key="4">
    <source>
        <dbReference type="Proteomes" id="UP000295673"/>
    </source>
</evidence>
<evidence type="ECO:0000313" key="3">
    <source>
        <dbReference type="EMBL" id="TCL08006.1"/>
    </source>
</evidence>
<dbReference type="Pfam" id="PF12802">
    <property type="entry name" value="MarR_2"/>
    <property type="match status" value="1"/>
</dbReference>
<dbReference type="InterPro" id="IPR039422">
    <property type="entry name" value="MarR/SlyA-like"/>
</dbReference>
<dbReference type="RefSeq" id="WP_132858174.1">
    <property type="nucleotide sequence ID" value="NZ_SMGR01000001.1"/>
</dbReference>
<dbReference type="AlphaFoldDB" id="A0A4R1NIG2"/>
<dbReference type="InterPro" id="IPR036388">
    <property type="entry name" value="WH-like_DNA-bd_sf"/>
</dbReference>
<evidence type="ECO:0000259" key="2">
    <source>
        <dbReference type="PROSITE" id="PS50995"/>
    </source>
</evidence>
<dbReference type="GO" id="GO:0003700">
    <property type="term" value="F:DNA-binding transcription factor activity"/>
    <property type="evidence" value="ECO:0007669"/>
    <property type="project" value="InterPro"/>
</dbReference>
<accession>A0A4R1NIG2</accession>
<dbReference type="Gene3D" id="1.10.10.10">
    <property type="entry name" value="Winged helix-like DNA-binding domain superfamily/Winged helix DNA-binding domain"/>
    <property type="match status" value="1"/>
</dbReference>
<dbReference type="EMBL" id="SMGR01000001">
    <property type="protein sequence ID" value="TCL08006.1"/>
    <property type="molecule type" value="Genomic_DNA"/>
</dbReference>
<dbReference type="PANTHER" id="PTHR33164:SF43">
    <property type="entry name" value="HTH-TYPE TRANSCRIPTIONAL REPRESSOR YETL"/>
    <property type="match status" value="1"/>
</dbReference>
<gene>
    <name evidence="3" type="ORF">BXY66_0037</name>
</gene>
<dbReference type="PRINTS" id="PR00598">
    <property type="entry name" value="HTHMARR"/>
</dbReference>
<dbReference type="InterPro" id="IPR000835">
    <property type="entry name" value="HTH_MarR-typ"/>
</dbReference>